<organism evidence="2 3">
    <name type="scientific">Gossypium lobatum</name>
    <dbReference type="NCBI Taxonomy" id="34289"/>
    <lineage>
        <taxon>Eukaryota</taxon>
        <taxon>Viridiplantae</taxon>
        <taxon>Streptophyta</taxon>
        <taxon>Embryophyta</taxon>
        <taxon>Tracheophyta</taxon>
        <taxon>Spermatophyta</taxon>
        <taxon>Magnoliopsida</taxon>
        <taxon>eudicotyledons</taxon>
        <taxon>Gunneridae</taxon>
        <taxon>Pentapetalae</taxon>
        <taxon>rosids</taxon>
        <taxon>malvids</taxon>
        <taxon>Malvales</taxon>
        <taxon>Malvaceae</taxon>
        <taxon>Malvoideae</taxon>
        <taxon>Gossypium</taxon>
    </lineage>
</organism>
<keyword evidence="3" id="KW-1185">Reference proteome</keyword>
<proteinExistence type="predicted"/>
<sequence length="76" mass="8385">MGLLVGTMKARLKDKNGLCISSAHIRATMGKASNDRHLALFEFTFYGLIVLLKALGYVSVELANFLFQIEKGLILL</sequence>
<evidence type="ECO:0000256" key="1">
    <source>
        <dbReference type="SAM" id="Phobius"/>
    </source>
</evidence>
<name>A0A7J8LV22_9ROSI</name>
<dbReference type="EMBL" id="JABEZX010000005">
    <property type="protein sequence ID" value="MBA0556162.1"/>
    <property type="molecule type" value="Genomic_DNA"/>
</dbReference>
<comment type="caution">
    <text evidence="2">The sequence shown here is derived from an EMBL/GenBank/DDBJ whole genome shotgun (WGS) entry which is preliminary data.</text>
</comment>
<keyword evidence="1" id="KW-1133">Transmembrane helix</keyword>
<keyword evidence="1" id="KW-0812">Transmembrane</keyword>
<keyword evidence="1" id="KW-0472">Membrane</keyword>
<gene>
    <name evidence="2" type="ORF">Golob_026287</name>
</gene>
<evidence type="ECO:0000313" key="2">
    <source>
        <dbReference type="EMBL" id="MBA0556162.1"/>
    </source>
</evidence>
<accession>A0A7J8LV22</accession>
<reference evidence="2 3" key="1">
    <citation type="journal article" date="2019" name="Genome Biol. Evol.">
        <title>Insights into the evolution of the New World diploid cottons (Gossypium, subgenus Houzingenia) based on genome sequencing.</title>
        <authorList>
            <person name="Grover C.E."/>
            <person name="Arick M.A. 2nd"/>
            <person name="Thrash A."/>
            <person name="Conover J.L."/>
            <person name="Sanders W.S."/>
            <person name="Peterson D.G."/>
            <person name="Frelichowski J.E."/>
            <person name="Scheffler J.A."/>
            <person name="Scheffler B.E."/>
            <person name="Wendel J.F."/>
        </authorList>
    </citation>
    <scope>NUCLEOTIDE SEQUENCE [LARGE SCALE GENOMIC DNA]</scope>
    <source>
        <strain evidence="2">157</strain>
        <tissue evidence="2">Leaf</tissue>
    </source>
</reference>
<evidence type="ECO:0000313" key="3">
    <source>
        <dbReference type="Proteomes" id="UP000593572"/>
    </source>
</evidence>
<protein>
    <submittedName>
        <fullName evidence="2">Uncharacterized protein</fullName>
    </submittedName>
</protein>
<dbReference type="Proteomes" id="UP000593572">
    <property type="component" value="Unassembled WGS sequence"/>
</dbReference>
<dbReference type="AlphaFoldDB" id="A0A7J8LV22"/>
<feature type="transmembrane region" description="Helical" evidence="1">
    <location>
        <begin position="43"/>
        <end position="67"/>
    </location>
</feature>